<dbReference type="Pfam" id="PF00067">
    <property type="entry name" value="p450"/>
    <property type="match status" value="2"/>
</dbReference>
<evidence type="ECO:0000313" key="9">
    <source>
        <dbReference type="EMBL" id="RMI28351.1"/>
    </source>
</evidence>
<keyword evidence="3 8" id="KW-0349">Heme</keyword>
<dbReference type="RefSeq" id="WP_122191595.1">
    <property type="nucleotide sequence ID" value="NZ_RFFH01000022.1"/>
</dbReference>
<evidence type="ECO:0000256" key="5">
    <source>
        <dbReference type="ARBA" id="ARBA00023002"/>
    </source>
</evidence>
<dbReference type="PRINTS" id="PR00359">
    <property type="entry name" value="BP450"/>
</dbReference>
<reference evidence="9 10" key="1">
    <citation type="submission" date="2018-10" db="EMBL/GenBank/DDBJ databases">
        <title>Isolation from cow dung.</title>
        <authorList>
            <person name="Ling L."/>
        </authorList>
    </citation>
    <scope>NUCLEOTIDE SEQUENCE [LARGE SCALE GENOMIC DNA]</scope>
    <source>
        <strain evidence="9 10">NEAU-LL90</strain>
    </source>
</reference>
<keyword evidence="10" id="KW-1185">Reference proteome</keyword>
<dbReference type="EMBL" id="RFFH01000022">
    <property type="protein sequence ID" value="RMI28351.1"/>
    <property type="molecule type" value="Genomic_DNA"/>
</dbReference>
<dbReference type="InterPro" id="IPR036396">
    <property type="entry name" value="Cyt_P450_sf"/>
</dbReference>
<proteinExistence type="inferred from homology"/>
<dbReference type="Proteomes" id="UP000279275">
    <property type="component" value="Unassembled WGS sequence"/>
</dbReference>
<dbReference type="InterPro" id="IPR017972">
    <property type="entry name" value="Cyt_P450_CS"/>
</dbReference>
<organism evidence="9 10">
    <name type="scientific">Nocardia stercoris</name>
    <dbReference type="NCBI Taxonomy" id="2483361"/>
    <lineage>
        <taxon>Bacteria</taxon>
        <taxon>Bacillati</taxon>
        <taxon>Actinomycetota</taxon>
        <taxon>Actinomycetes</taxon>
        <taxon>Mycobacteriales</taxon>
        <taxon>Nocardiaceae</taxon>
        <taxon>Nocardia</taxon>
    </lineage>
</organism>
<evidence type="ECO:0000313" key="10">
    <source>
        <dbReference type="Proteomes" id="UP000279275"/>
    </source>
</evidence>
<comment type="cofactor">
    <cofactor evidence="1">
        <name>heme</name>
        <dbReference type="ChEBI" id="CHEBI:30413"/>
    </cofactor>
</comment>
<keyword evidence="6 8" id="KW-0408">Iron</keyword>
<dbReference type="GO" id="GO:0005506">
    <property type="term" value="F:iron ion binding"/>
    <property type="evidence" value="ECO:0007669"/>
    <property type="project" value="InterPro"/>
</dbReference>
<evidence type="ECO:0000256" key="2">
    <source>
        <dbReference type="ARBA" id="ARBA00010617"/>
    </source>
</evidence>
<dbReference type="PANTHER" id="PTHR46696:SF4">
    <property type="entry name" value="BIOTIN BIOSYNTHESIS CYTOCHROME P450"/>
    <property type="match status" value="1"/>
</dbReference>
<evidence type="ECO:0000256" key="6">
    <source>
        <dbReference type="ARBA" id="ARBA00023004"/>
    </source>
</evidence>
<dbReference type="GO" id="GO:0036199">
    <property type="term" value="F:cholest-4-en-3-one 26-monooxygenase activity"/>
    <property type="evidence" value="ECO:0007669"/>
    <property type="project" value="TreeGrafter"/>
</dbReference>
<dbReference type="GO" id="GO:0006707">
    <property type="term" value="P:cholesterol catabolic process"/>
    <property type="evidence" value="ECO:0007669"/>
    <property type="project" value="TreeGrafter"/>
</dbReference>
<dbReference type="OrthoDB" id="3213397at2"/>
<dbReference type="GO" id="GO:0020037">
    <property type="term" value="F:heme binding"/>
    <property type="evidence" value="ECO:0007669"/>
    <property type="project" value="InterPro"/>
</dbReference>
<evidence type="ECO:0000256" key="8">
    <source>
        <dbReference type="RuleBase" id="RU000461"/>
    </source>
</evidence>
<name>A0A3M2KTD4_9NOCA</name>
<dbReference type="PROSITE" id="PS00086">
    <property type="entry name" value="CYTOCHROME_P450"/>
    <property type="match status" value="1"/>
</dbReference>
<evidence type="ECO:0000256" key="1">
    <source>
        <dbReference type="ARBA" id="ARBA00001971"/>
    </source>
</evidence>
<dbReference type="FunFam" id="1.10.630.10:FF:000018">
    <property type="entry name" value="Cytochrome P450 monooxygenase"/>
    <property type="match status" value="1"/>
</dbReference>
<dbReference type="CDD" id="cd11078">
    <property type="entry name" value="CYP130-like"/>
    <property type="match status" value="1"/>
</dbReference>
<dbReference type="SUPFAM" id="SSF48264">
    <property type="entry name" value="Cytochrome P450"/>
    <property type="match status" value="1"/>
</dbReference>
<evidence type="ECO:0000256" key="3">
    <source>
        <dbReference type="ARBA" id="ARBA00022617"/>
    </source>
</evidence>
<dbReference type="Gene3D" id="1.10.630.10">
    <property type="entry name" value="Cytochrome P450"/>
    <property type="match status" value="1"/>
</dbReference>
<gene>
    <name evidence="9" type="ORF">EBN03_30325</name>
</gene>
<evidence type="ECO:0000256" key="7">
    <source>
        <dbReference type="ARBA" id="ARBA00023033"/>
    </source>
</evidence>
<dbReference type="InterPro" id="IPR001128">
    <property type="entry name" value="Cyt_P450"/>
</dbReference>
<sequence>MTSASLEPFTFDPYDYRFHDDPYPVYERLRADAPLYHNPELDFWALSRHSDVIAGFRDNVRLSSAMGVSLDPAAWGPHAHHTMSFLAMDDPRHMRMRKLVFKGFTPSRIAEMDARIHELTLEHLEPALGRGTFDWIEDFAGKLPMDVISELLGVPQPDRAELRRLADLVVHREEGVLDVPMAAIESALALIGYYTEMVAERRKNPTADLTSALLDAEIDGDKLTDQEIIAFMFLMVVAGNETTTKLLGNAIYWAGRNPGEFAKVVADPELVADWVEETLRYDTSSQIIARSAATDIEMYGETIPAGAKVLLLIGSANRDSAVFDDGDTYRIDRPGKGNLASFGAGVHFCLGAHLARLETTIALREFVSRVGAYQLVDSGIERVHSTSVRGFAKLPVTVKGR</sequence>
<keyword evidence="4 8" id="KW-0479">Metal-binding</keyword>
<dbReference type="AlphaFoldDB" id="A0A3M2KTD4"/>
<dbReference type="GO" id="GO:0008395">
    <property type="term" value="F:steroid hydroxylase activity"/>
    <property type="evidence" value="ECO:0007669"/>
    <property type="project" value="TreeGrafter"/>
</dbReference>
<comment type="caution">
    <text evidence="9">The sequence shown here is derived from an EMBL/GenBank/DDBJ whole genome shotgun (WGS) entry which is preliminary data.</text>
</comment>
<dbReference type="PANTHER" id="PTHR46696">
    <property type="entry name" value="P450, PUTATIVE (EUROFUNG)-RELATED"/>
    <property type="match status" value="1"/>
</dbReference>
<protein>
    <submittedName>
        <fullName evidence="9">Cytochrome P450</fullName>
    </submittedName>
</protein>
<accession>A0A3M2KTD4</accession>
<dbReference type="InterPro" id="IPR002397">
    <property type="entry name" value="Cyt_P450_B"/>
</dbReference>
<keyword evidence="5 8" id="KW-0560">Oxidoreductase</keyword>
<comment type="similarity">
    <text evidence="2 8">Belongs to the cytochrome P450 family.</text>
</comment>
<evidence type="ECO:0000256" key="4">
    <source>
        <dbReference type="ARBA" id="ARBA00022723"/>
    </source>
</evidence>
<keyword evidence="7 8" id="KW-0503">Monooxygenase</keyword>